<evidence type="ECO:0000256" key="2">
    <source>
        <dbReference type="ARBA" id="ARBA00022692"/>
    </source>
</evidence>
<dbReference type="InterPro" id="IPR017871">
    <property type="entry name" value="ABC_transporter-like_CS"/>
</dbReference>
<dbReference type="AlphaFoldDB" id="Q0RTM9"/>
<evidence type="ECO:0000256" key="6">
    <source>
        <dbReference type="ARBA" id="ARBA00023136"/>
    </source>
</evidence>
<dbReference type="GO" id="GO:0005886">
    <property type="term" value="C:plasma membrane"/>
    <property type="evidence" value="ECO:0007669"/>
    <property type="project" value="UniProtKB-SubCell"/>
</dbReference>
<feature type="transmembrane region" description="Helical" evidence="8">
    <location>
        <begin position="268"/>
        <end position="290"/>
    </location>
</feature>
<dbReference type="Pfam" id="PF00005">
    <property type="entry name" value="ABC_tran"/>
    <property type="match status" value="1"/>
</dbReference>
<evidence type="ECO:0000256" key="4">
    <source>
        <dbReference type="ARBA" id="ARBA00022840"/>
    </source>
</evidence>
<feature type="compositionally biased region" description="Gly residues" evidence="7">
    <location>
        <begin position="15"/>
        <end position="27"/>
    </location>
</feature>
<dbReference type="InterPro" id="IPR036640">
    <property type="entry name" value="ABC1_TM_sf"/>
</dbReference>
<dbReference type="GO" id="GO:0015421">
    <property type="term" value="F:ABC-type oligopeptide transporter activity"/>
    <property type="evidence" value="ECO:0007669"/>
    <property type="project" value="TreeGrafter"/>
</dbReference>
<keyword evidence="6 8" id="KW-0472">Membrane</keyword>
<dbReference type="PROSITE" id="PS50893">
    <property type="entry name" value="ABC_TRANSPORTER_2"/>
    <property type="match status" value="1"/>
</dbReference>
<keyword evidence="4 11" id="KW-0067">ATP-binding</keyword>
<dbReference type="SUPFAM" id="SSF52540">
    <property type="entry name" value="P-loop containing nucleoside triphosphate hydrolases"/>
    <property type="match status" value="1"/>
</dbReference>
<feature type="domain" description="ABC transmembrane type-1" evidence="10">
    <location>
        <begin position="49"/>
        <end position="331"/>
    </location>
</feature>
<evidence type="ECO:0000313" key="12">
    <source>
        <dbReference type="Proteomes" id="UP000000657"/>
    </source>
</evidence>
<evidence type="ECO:0000256" key="5">
    <source>
        <dbReference type="ARBA" id="ARBA00022989"/>
    </source>
</evidence>
<dbReference type="SMART" id="SM00382">
    <property type="entry name" value="AAA"/>
    <property type="match status" value="1"/>
</dbReference>
<feature type="transmembrane region" description="Helical" evidence="8">
    <location>
        <begin position="46"/>
        <end position="69"/>
    </location>
</feature>
<dbReference type="STRING" id="326424.FRAAL0394"/>
<feature type="region of interest" description="Disordered" evidence="7">
    <location>
        <begin position="1"/>
        <end position="27"/>
    </location>
</feature>
<dbReference type="PROSITE" id="PS50929">
    <property type="entry name" value="ABC_TM1F"/>
    <property type="match status" value="1"/>
</dbReference>
<dbReference type="PANTHER" id="PTHR43394:SF1">
    <property type="entry name" value="ATP-BINDING CASSETTE SUB-FAMILY B MEMBER 10, MITOCHONDRIAL"/>
    <property type="match status" value="1"/>
</dbReference>
<name>Q0RTM9_FRAAA</name>
<comment type="subcellular location">
    <subcellularLocation>
        <location evidence="1">Cell membrane</location>
        <topology evidence="1">Multi-pass membrane protein</topology>
    </subcellularLocation>
</comment>
<dbReference type="EC" id="3.6.3.-" evidence="11"/>
<dbReference type="KEGG" id="fal:FRAAL0394"/>
<dbReference type="eggNOG" id="COG1132">
    <property type="taxonomic scope" value="Bacteria"/>
</dbReference>
<dbReference type="GO" id="GO:0005524">
    <property type="term" value="F:ATP binding"/>
    <property type="evidence" value="ECO:0007669"/>
    <property type="project" value="UniProtKB-KW"/>
</dbReference>
<feature type="domain" description="ABC transporter" evidence="9">
    <location>
        <begin position="365"/>
        <end position="600"/>
    </location>
</feature>
<reference evidence="11 12" key="1">
    <citation type="journal article" date="2007" name="Genome Res.">
        <title>Genome characteristics of facultatively symbiotic Frankia sp. strains reflect host range and host plant biogeography.</title>
        <authorList>
            <person name="Normand P."/>
            <person name="Lapierre P."/>
            <person name="Tisa L.S."/>
            <person name="Gogarten J.P."/>
            <person name="Alloisio N."/>
            <person name="Bagnarol E."/>
            <person name="Bassi C.A."/>
            <person name="Berry A.M."/>
            <person name="Bickhart D.M."/>
            <person name="Choisne N."/>
            <person name="Couloux A."/>
            <person name="Cournoyer B."/>
            <person name="Cruveiller S."/>
            <person name="Daubin V."/>
            <person name="Demange N."/>
            <person name="Francino M.P."/>
            <person name="Goltsman E."/>
            <person name="Huang Y."/>
            <person name="Kopp O.R."/>
            <person name="Labarre L."/>
            <person name="Lapidus A."/>
            <person name="Lavire C."/>
            <person name="Marechal J."/>
            <person name="Martinez M."/>
            <person name="Mastronunzio J.E."/>
            <person name="Mullin B.C."/>
            <person name="Niemann J."/>
            <person name="Pujic P."/>
            <person name="Rawnsley T."/>
            <person name="Rouy Z."/>
            <person name="Schenowitz C."/>
            <person name="Sellstedt A."/>
            <person name="Tavares F."/>
            <person name="Tomkins J.P."/>
            <person name="Vallenet D."/>
            <person name="Valverde C."/>
            <person name="Wall L.G."/>
            <person name="Wang Y."/>
            <person name="Medigue C."/>
            <person name="Benson D.R."/>
        </authorList>
    </citation>
    <scope>NUCLEOTIDE SEQUENCE [LARGE SCALE GENOMIC DNA]</scope>
    <source>
        <strain evidence="12">DSM 45986 / CECT 9034 / ACN14a</strain>
    </source>
</reference>
<evidence type="ECO:0000313" key="11">
    <source>
        <dbReference type="EMBL" id="CAJ59069.1"/>
    </source>
</evidence>
<sequence length="600" mass="62916">MGMPARHAARDGSTVAGGGSTVAGGGSAATRRVVRRLRPLVRPERGVLLGAAALLLAGTAAETVTVWLFGRLTDRALVQGSPREFCAPAAVWLAVAIAGGMCGYAGHLLEARASGRLLGRLREAMLARLHVLSPTFFAQRPAGDLLTRFGSDVDAVDELVGTGLVQAVTTGCGVVCFTTAAFVLCWELALLACAAAPLHWLLTRRLAGRVRAVSHAERAAEGRIAAVAEENIAASALVQTHGMAAHELRRLRHHGAAWRDARFAAHRLAAANAVLASLLETVFVLAVLGVGSWEIATGRLTVGGLLSFAGFLGYLYGPLQELGELVVAVGSAVAAGERIAEVLDHPAEVADAPDARPLGRVRGHLRFEHVHLTYPDALGPALDGVSFALRPSELTVLTGGSGAGKSTVTRLLTRLHDPSAGRILLDGHDLRRVTLASLRRAVTVVAQDSPLVDGTLWENIAWGEPDADPARVAAAARAAGVDGFAARLPDGYDTPLGQSGRRLSGGQRRRVTLARGLLRDSPVLVLDEPTAGLDDTAAEPLLRTLRRLAADRTVLVITHDLRLAARADHLVVLDRGRLARPASESLFGPDGLTITGNVRP</sequence>
<keyword evidence="11" id="KW-0378">Hydrolase</keyword>
<evidence type="ECO:0000256" key="1">
    <source>
        <dbReference type="ARBA" id="ARBA00004651"/>
    </source>
</evidence>
<keyword evidence="2 8" id="KW-0812">Transmembrane</keyword>
<dbReference type="GO" id="GO:0016887">
    <property type="term" value="F:ATP hydrolysis activity"/>
    <property type="evidence" value="ECO:0007669"/>
    <property type="project" value="InterPro"/>
</dbReference>
<evidence type="ECO:0000259" key="9">
    <source>
        <dbReference type="PROSITE" id="PS50893"/>
    </source>
</evidence>
<dbReference type="PROSITE" id="PS00211">
    <property type="entry name" value="ABC_TRANSPORTER_1"/>
    <property type="match status" value="1"/>
</dbReference>
<dbReference type="InterPro" id="IPR003593">
    <property type="entry name" value="AAA+_ATPase"/>
</dbReference>
<keyword evidence="12" id="KW-1185">Reference proteome</keyword>
<evidence type="ECO:0000256" key="8">
    <source>
        <dbReference type="SAM" id="Phobius"/>
    </source>
</evidence>
<dbReference type="HOGENOM" id="CLU_000604_84_3_11"/>
<feature type="transmembrane region" description="Helical" evidence="8">
    <location>
        <begin position="296"/>
        <end position="316"/>
    </location>
</feature>
<evidence type="ECO:0000256" key="7">
    <source>
        <dbReference type="SAM" id="MobiDB-lite"/>
    </source>
</evidence>
<dbReference type="InterPro" id="IPR011527">
    <property type="entry name" value="ABC1_TM_dom"/>
</dbReference>
<keyword evidence="5 8" id="KW-1133">Transmembrane helix</keyword>
<evidence type="ECO:0000256" key="3">
    <source>
        <dbReference type="ARBA" id="ARBA00022741"/>
    </source>
</evidence>
<dbReference type="InterPro" id="IPR039421">
    <property type="entry name" value="Type_1_exporter"/>
</dbReference>
<dbReference type="InterPro" id="IPR003439">
    <property type="entry name" value="ABC_transporter-like_ATP-bd"/>
</dbReference>
<dbReference type="InterPro" id="IPR027417">
    <property type="entry name" value="P-loop_NTPase"/>
</dbReference>
<dbReference type="Pfam" id="PF00664">
    <property type="entry name" value="ABC_membrane"/>
    <property type="match status" value="1"/>
</dbReference>
<feature type="transmembrane region" description="Helical" evidence="8">
    <location>
        <begin position="89"/>
        <end position="109"/>
    </location>
</feature>
<organism evidence="11 12">
    <name type="scientific">Frankia alni (strain DSM 45986 / CECT 9034 / ACN14a)</name>
    <dbReference type="NCBI Taxonomy" id="326424"/>
    <lineage>
        <taxon>Bacteria</taxon>
        <taxon>Bacillati</taxon>
        <taxon>Actinomycetota</taxon>
        <taxon>Actinomycetes</taxon>
        <taxon>Frankiales</taxon>
        <taxon>Frankiaceae</taxon>
        <taxon>Frankia</taxon>
    </lineage>
</organism>
<keyword evidence="3" id="KW-0547">Nucleotide-binding</keyword>
<protein>
    <submittedName>
        <fullName evidence="11">ABC transporter ATP-binding protein (Partial)</fullName>
        <ecNumber evidence="11">3.6.3.-</ecNumber>
    </submittedName>
</protein>
<gene>
    <name evidence="11" type="ordered locus">FRAAL0394</name>
</gene>
<evidence type="ECO:0000259" key="10">
    <source>
        <dbReference type="PROSITE" id="PS50929"/>
    </source>
</evidence>
<dbReference type="Gene3D" id="1.20.1560.10">
    <property type="entry name" value="ABC transporter type 1, transmembrane domain"/>
    <property type="match status" value="1"/>
</dbReference>
<dbReference type="EMBL" id="CT573213">
    <property type="protein sequence ID" value="CAJ59069.1"/>
    <property type="molecule type" value="Genomic_DNA"/>
</dbReference>
<accession>Q0RTM9</accession>
<proteinExistence type="predicted"/>
<dbReference type="SUPFAM" id="SSF90123">
    <property type="entry name" value="ABC transporter transmembrane region"/>
    <property type="match status" value="1"/>
</dbReference>
<dbReference type="Gene3D" id="3.40.50.300">
    <property type="entry name" value="P-loop containing nucleotide triphosphate hydrolases"/>
    <property type="match status" value="1"/>
</dbReference>
<dbReference type="Proteomes" id="UP000000657">
    <property type="component" value="Chromosome"/>
</dbReference>
<dbReference type="PANTHER" id="PTHR43394">
    <property type="entry name" value="ATP-DEPENDENT PERMEASE MDL1, MITOCHONDRIAL"/>
    <property type="match status" value="1"/>
</dbReference>